<dbReference type="PANTHER" id="PTHR42949:SF3">
    <property type="entry name" value="ANAEROBIC GLYCEROL-3-PHOSPHATE DEHYDROGENASE SUBUNIT B"/>
    <property type="match status" value="1"/>
</dbReference>
<dbReference type="EMBL" id="QORE01001788">
    <property type="protein sequence ID" value="RCI70846.1"/>
    <property type="molecule type" value="Genomic_DNA"/>
</dbReference>
<organism evidence="3 4">
    <name type="scientific">Pseudomonas aeruginosa</name>
    <dbReference type="NCBI Taxonomy" id="287"/>
    <lineage>
        <taxon>Bacteria</taxon>
        <taxon>Pseudomonadati</taxon>
        <taxon>Pseudomonadota</taxon>
        <taxon>Gammaproteobacteria</taxon>
        <taxon>Pseudomonadales</taxon>
        <taxon>Pseudomonadaceae</taxon>
        <taxon>Pseudomonas</taxon>
    </lineage>
</organism>
<dbReference type="InterPro" id="IPR023753">
    <property type="entry name" value="FAD/NAD-binding_dom"/>
</dbReference>
<protein>
    <submittedName>
        <fullName evidence="3">FAD-dependent oxidoreductase</fullName>
    </submittedName>
</protein>
<reference evidence="3 4" key="1">
    <citation type="submission" date="2018-07" db="EMBL/GenBank/DDBJ databases">
        <title>Mechanisms of high-level aminoglycoside resistance among Gram-negative pathogens in Brazil.</title>
        <authorList>
            <person name="Ballaben A.S."/>
            <person name="Darini A.L.C."/>
            <person name="Doi Y."/>
        </authorList>
    </citation>
    <scope>NUCLEOTIDE SEQUENCE [LARGE SCALE GENOMIC DNA]</scope>
    <source>
        <strain evidence="3 4">B2-305</strain>
    </source>
</reference>
<evidence type="ECO:0000313" key="4">
    <source>
        <dbReference type="Proteomes" id="UP000253594"/>
    </source>
</evidence>
<feature type="non-terminal residue" evidence="3">
    <location>
        <position position="257"/>
    </location>
</feature>
<dbReference type="PRINTS" id="PR00368">
    <property type="entry name" value="FADPNR"/>
</dbReference>
<feature type="domain" description="FAD/NAD(P)-binding" evidence="2">
    <location>
        <begin position="5"/>
        <end position="251"/>
    </location>
</feature>
<dbReference type="PRINTS" id="PR00469">
    <property type="entry name" value="PNDRDTASEII"/>
</dbReference>
<dbReference type="Gene3D" id="3.50.50.60">
    <property type="entry name" value="FAD/NAD(P)-binding domain"/>
    <property type="match status" value="2"/>
</dbReference>
<dbReference type="Proteomes" id="UP000253594">
    <property type="component" value="Unassembled WGS sequence"/>
</dbReference>
<dbReference type="FunFam" id="3.50.50.60:FF:000718">
    <property type="entry name" value="Probable oxidoreductase"/>
    <property type="match status" value="1"/>
</dbReference>
<name>A0A367M044_PSEAI</name>
<comment type="caution">
    <text evidence="3">The sequence shown here is derived from an EMBL/GenBank/DDBJ whole genome shotgun (WGS) entry which is preliminary data.</text>
</comment>
<evidence type="ECO:0000256" key="1">
    <source>
        <dbReference type="ARBA" id="ARBA00023002"/>
    </source>
</evidence>
<dbReference type="Pfam" id="PF07992">
    <property type="entry name" value="Pyr_redox_2"/>
    <property type="match status" value="1"/>
</dbReference>
<evidence type="ECO:0000259" key="2">
    <source>
        <dbReference type="Pfam" id="PF07992"/>
    </source>
</evidence>
<dbReference type="GO" id="GO:0016491">
    <property type="term" value="F:oxidoreductase activity"/>
    <property type="evidence" value="ECO:0007669"/>
    <property type="project" value="UniProtKB-KW"/>
</dbReference>
<proteinExistence type="predicted"/>
<dbReference type="RefSeq" id="WP_043175797.1">
    <property type="nucleotide sequence ID" value="NZ_SWGP01000260.1"/>
</dbReference>
<accession>A0A367M044</accession>
<gene>
    <name evidence="3" type="ORF">DT376_32340</name>
</gene>
<evidence type="ECO:0000313" key="3">
    <source>
        <dbReference type="EMBL" id="RCI70846.1"/>
    </source>
</evidence>
<dbReference type="SUPFAM" id="SSF51905">
    <property type="entry name" value="FAD/NAD(P)-binding domain"/>
    <property type="match status" value="1"/>
</dbReference>
<dbReference type="InterPro" id="IPR036188">
    <property type="entry name" value="FAD/NAD-bd_sf"/>
</dbReference>
<dbReference type="InterPro" id="IPR051691">
    <property type="entry name" value="Metab_Enz_Cyan_OpOx_G3PDH"/>
</dbReference>
<dbReference type="AlphaFoldDB" id="A0A367M044"/>
<dbReference type="PANTHER" id="PTHR42949">
    <property type="entry name" value="ANAEROBIC GLYCEROL-3-PHOSPHATE DEHYDROGENASE SUBUNIT B"/>
    <property type="match status" value="1"/>
</dbReference>
<sequence length="257" mass="26915">MSADYDLLIVGAGPAGLAAALAAAPSGARIALVDDNPAAGGQIWRDGPRASLPPRAHQMRQRLAGQANVEHFPATRVVACGPGRRLLLEDPQRGWQVGYRRLVLCTGARELLLPFPGWTLPGVTGAGGLQALAKGGLPLAGQRLVVAGSGPLLLASAASASQCGARLLRVAEQAPARTLAAFAVRLPRWPGKLWQAAGLFARSYRADSYVLAALGEERLEAVRLREGGRVREIACERLACGFGLVPNVQLGQALGYR</sequence>
<keyword evidence="1" id="KW-0560">Oxidoreductase</keyword>